<evidence type="ECO:0000313" key="1">
    <source>
        <dbReference type="EMBL" id="KND99198.1"/>
    </source>
</evidence>
<name>A0A0L0NYW6_CANAR</name>
<dbReference type="AlphaFoldDB" id="A0A0L0NYW6"/>
<protein>
    <submittedName>
        <fullName evidence="1">Uncharacterized protein</fullName>
    </submittedName>
</protein>
<dbReference type="EMBL" id="LGST01000026">
    <property type="protein sequence ID" value="KND99198.1"/>
    <property type="molecule type" value="Genomic_DNA"/>
</dbReference>
<gene>
    <name evidence="1" type="ORF">QG37_03994</name>
</gene>
<reference evidence="2" key="1">
    <citation type="journal article" date="2015" name="BMC Genomics">
        <title>Draft genome of a commonly misdiagnosed multidrug resistant pathogen Candida auris.</title>
        <authorList>
            <person name="Chatterjee S."/>
            <person name="Alampalli S.V."/>
            <person name="Nageshan R.K."/>
            <person name="Chettiar S.T."/>
            <person name="Joshi S."/>
            <person name="Tatu U.S."/>
        </authorList>
    </citation>
    <scope>NUCLEOTIDE SEQUENCE [LARGE SCALE GENOMIC DNA]</scope>
    <source>
        <strain evidence="2">6684</strain>
    </source>
</reference>
<proteinExistence type="predicted"/>
<dbReference type="VEuPathDB" id="FungiDB:QG37_03994"/>
<organism evidence="1 2">
    <name type="scientific">Candidozyma auris</name>
    <name type="common">Yeast</name>
    <name type="synonym">Candida auris</name>
    <dbReference type="NCBI Taxonomy" id="498019"/>
    <lineage>
        <taxon>Eukaryota</taxon>
        <taxon>Fungi</taxon>
        <taxon>Dikarya</taxon>
        <taxon>Ascomycota</taxon>
        <taxon>Saccharomycotina</taxon>
        <taxon>Pichiomycetes</taxon>
        <taxon>Metschnikowiaceae</taxon>
        <taxon>Candidozyma</taxon>
    </lineage>
</organism>
<dbReference type="Proteomes" id="UP000037122">
    <property type="component" value="Unassembled WGS sequence"/>
</dbReference>
<sequence length="90" mass="9651">MFVFGLEHSGRPFSEADLDHFESTGFLKFCTSGEPNDVSEEPNSSNALLEEVTTESLELHLFNTTFSGVVIIGFLAGFGGPPPKKLAISG</sequence>
<evidence type="ECO:0000313" key="2">
    <source>
        <dbReference type="Proteomes" id="UP000037122"/>
    </source>
</evidence>
<accession>A0A0L0NYW6</accession>
<comment type="caution">
    <text evidence="1">The sequence shown here is derived from an EMBL/GenBank/DDBJ whole genome shotgun (WGS) entry which is preliminary data.</text>
</comment>